<organism evidence="4 5">
    <name type="scientific">Hymenobacter luteus</name>
    <dbReference type="NCBI Taxonomy" id="1411122"/>
    <lineage>
        <taxon>Bacteria</taxon>
        <taxon>Pseudomonadati</taxon>
        <taxon>Bacteroidota</taxon>
        <taxon>Cytophagia</taxon>
        <taxon>Cytophagales</taxon>
        <taxon>Hymenobacteraceae</taxon>
        <taxon>Hymenobacter</taxon>
    </lineage>
</organism>
<keyword evidence="3" id="KW-0472">Membrane</keyword>
<gene>
    <name evidence="4" type="ORF">HNQ93_001723</name>
</gene>
<keyword evidence="5" id="KW-1185">Reference proteome</keyword>
<accession>A0A7W9SZN7</accession>
<evidence type="ECO:0008006" key="6">
    <source>
        <dbReference type="Google" id="ProtNLM"/>
    </source>
</evidence>
<reference evidence="4 5" key="1">
    <citation type="submission" date="2020-08" db="EMBL/GenBank/DDBJ databases">
        <title>Genomic Encyclopedia of Type Strains, Phase IV (KMG-IV): sequencing the most valuable type-strain genomes for metagenomic binning, comparative biology and taxonomic classification.</title>
        <authorList>
            <person name="Goeker M."/>
        </authorList>
    </citation>
    <scope>NUCLEOTIDE SEQUENCE [LARGE SCALE GENOMIC DNA]</scope>
    <source>
        <strain evidence="4 5">DSM 26718</strain>
    </source>
</reference>
<dbReference type="Proteomes" id="UP000532746">
    <property type="component" value="Unassembled WGS sequence"/>
</dbReference>
<feature type="coiled-coil region" evidence="1">
    <location>
        <begin position="272"/>
        <end position="299"/>
    </location>
</feature>
<proteinExistence type="predicted"/>
<sequence length="548" mass="61528">MSTSTHSTSLAATLAAYTPPPAPVSRFMRFFWWCAGANQAFLEKSPTDHIKYGNIGATVVMTSFMAGISMTYALHAVFEATWIAVAMGLVWAGAIFLIDRSIVTSMRKPSRDAKFWSFETWSEIPFVVVRFAVAIVIAFTISKPLEVKIFEKRIAAQISKDKLEEELLAKDAISEINGVEEQKQAVQLANEELKQLEETSKEEPPRQDYQALKSGRVTQVDAFNIISRDNSKQIANNESKIRTTKNRQTRAVKDANGSILGYELTAAGKRIIGDLTRKNKQLKNAIAEKRSAVEVTDREMKRIRTDYESELAVRRGDAMKAKLKRSKAAEAADSATSARQAKNDKILRQSYDTLANGNYPLMTQISALGKLTAANELEIKDKTGKVIEKKATGDEALKYASWLITLLFLSIETAPLLVKLFSKRGPYDDELELAEHLAWVRMQYEKSDINSKINRKLEAINQTDERIKRTVEARQQSMFETSTKSLEKKQELELANNEQLLRLIAEKQLSLADELVKQWYEKEVEKLKPAPAAELPPSPITTPQNTTA</sequence>
<protein>
    <recommendedName>
        <fullName evidence="6">DUF4407 domain-containing protein</fullName>
    </recommendedName>
</protein>
<dbReference type="RefSeq" id="WP_183402963.1">
    <property type="nucleotide sequence ID" value="NZ_JACHGG010000002.1"/>
</dbReference>
<evidence type="ECO:0000313" key="5">
    <source>
        <dbReference type="Proteomes" id="UP000532746"/>
    </source>
</evidence>
<dbReference type="EMBL" id="JACHGG010000002">
    <property type="protein sequence ID" value="MBB6058877.1"/>
    <property type="molecule type" value="Genomic_DNA"/>
</dbReference>
<feature type="transmembrane region" description="Helical" evidence="3">
    <location>
        <begin position="52"/>
        <end position="74"/>
    </location>
</feature>
<feature type="transmembrane region" description="Helical" evidence="3">
    <location>
        <begin position="80"/>
        <end position="99"/>
    </location>
</feature>
<feature type="transmembrane region" description="Helical" evidence="3">
    <location>
        <begin position="120"/>
        <end position="141"/>
    </location>
</feature>
<feature type="region of interest" description="Disordered" evidence="2">
    <location>
        <begin position="527"/>
        <end position="548"/>
    </location>
</feature>
<keyword evidence="1" id="KW-0175">Coiled coil</keyword>
<dbReference type="Pfam" id="PF14362">
    <property type="entry name" value="DUF4407"/>
    <property type="match status" value="2"/>
</dbReference>
<keyword evidence="3" id="KW-0812">Transmembrane</keyword>
<comment type="caution">
    <text evidence="4">The sequence shown here is derived from an EMBL/GenBank/DDBJ whole genome shotgun (WGS) entry which is preliminary data.</text>
</comment>
<dbReference type="AlphaFoldDB" id="A0A7W9SZN7"/>
<name>A0A7W9SZN7_9BACT</name>
<dbReference type="InterPro" id="IPR025519">
    <property type="entry name" value="DUF4407"/>
</dbReference>
<evidence type="ECO:0000256" key="3">
    <source>
        <dbReference type="SAM" id="Phobius"/>
    </source>
</evidence>
<keyword evidence="3" id="KW-1133">Transmembrane helix</keyword>
<evidence type="ECO:0000313" key="4">
    <source>
        <dbReference type="EMBL" id="MBB6058877.1"/>
    </source>
</evidence>
<evidence type="ECO:0000256" key="2">
    <source>
        <dbReference type="SAM" id="MobiDB-lite"/>
    </source>
</evidence>
<evidence type="ECO:0000256" key="1">
    <source>
        <dbReference type="SAM" id="Coils"/>
    </source>
</evidence>